<dbReference type="KEGG" id="hhy:Halhy_3649"/>
<accession>F4KYV9</accession>
<dbReference type="SUPFAM" id="SSF52540">
    <property type="entry name" value="P-loop containing nucleoside triphosphate hydrolases"/>
    <property type="match status" value="1"/>
</dbReference>
<organism evidence="2 3">
    <name type="scientific">Haliscomenobacter hydrossis (strain ATCC 27775 / DSM 1100 / LMG 10767 / O)</name>
    <dbReference type="NCBI Taxonomy" id="760192"/>
    <lineage>
        <taxon>Bacteria</taxon>
        <taxon>Pseudomonadati</taxon>
        <taxon>Bacteroidota</taxon>
        <taxon>Saprospiria</taxon>
        <taxon>Saprospirales</taxon>
        <taxon>Haliscomenobacteraceae</taxon>
        <taxon>Haliscomenobacter</taxon>
    </lineage>
</organism>
<gene>
    <name evidence="2" type="ordered locus">Halhy_3649</name>
</gene>
<name>F4KYV9_HALH1</name>
<dbReference type="InterPro" id="IPR011579">
    <property type="entry name" value="ATPase_dom"/>
</dbReference>
<dbReference type="Gene3D" id="3.40.50.300">
    <property type="entry name" value="P-loop containing nucleotide triphosphate hydrolases"/>
    <property type="match status" value="1"/>
</dbReference>
<dbReference type="eggNOG" id="COG1672">
    <property type="taxonomic scope" value="Bacteria"/>
</dbReference>
<evidence type="ECO:0000313" key="3">
    <source>
        <dbReference type="Proteomes" id="UP000008461"/>
    </source>
</evidence>
<evidence type="ECO:0000259" key="1">
    <source>
        <dbReference type="Pfam" id="PF01637"/>
    </source>
</evidence>
<feature type="domain" description="ATPase" evidence="1">
    <location>
        <begin position="4"/>
        <end position="212"/>
    </location>
</feature>
<protein>
    <submittedName>
        <fullName evidence="2">ATPase</fullName>
    </submittedName>
</protein>
<proteinExistence type="predicted"/>
<dbReference type="Proteomes" id="UP000008461">
    <property type="component" value="Chromosome"/>
</dbReference>
<dbReference type="AlphaFoldDB" id="F4KYV9"/>
<dbReference type="Pfam" id="PF01637">
    <property type="entry name" value="ATPase_2"/>
    <property type="match status" value="1"/>
</dbReference>
<dbReference type="PANTHER" id="PTHR34704">
    <property type="entry name" value="ATPASE"/>
    <property type="match status" value="1"/>
</dbReference>
<dbReference type="PANTHER" id="PTHR34704:SF1">
    <property type="entry name" value="ATPASE"/>
    <property type="match status" value="1"/>
</dbReference>
<dbReference type="GO" id="GO:0005524">
    <property type="term" value="F:ATP binding"/>
    <property type="evidence" value="ECO:0007669"/>
    <property type="project" value="InterPro"/>
</dbReference>
<dbReference type="STRING" id="760192.Halhy_3649"/>
<sequence>MIGRKIEVERIKSLLASTRSEFLAVTGRRRVGKTFLIDTLLRDRYCFSMTGIQNGNTSAQLVNFGVKLAEYSRTFAPKAPENWQMAFLYLKDYLKTLDRNQKQVIFIDELPWVSTPKSGFIQMLAHLWNDYLSKEPHFILVICGSATSWISKKILNDPGGLHNRVTENIHLFPFTLSESYEFLKSRGLQFTLQEVAKIYMTLGGVPFYLENLRKGESFAMAIERICFSPNGILYNEYNNLFNALFNHAELHQEIAAALASQNSGMTHADLLKLLKMPQATGSYQRAIEELMVSDFVSELTPFGKKKRGSLYQLIDEYCIFYHRFIKPNKKYTPGMWQQLAESQSYKVWAGYAFEMLCHKHIDAIKRALGIAAVYTQIYSLSVPGNPEMDGFQIDLLIDRKDDCINLCEIKFHSGPFTIIKEEYQQLLSKRQRFIDYTGTKKQVFLTLITNHGVTSNAYAREVVDAEVILEQLLAG</sequence>
<dbReference type="EMBL" id="CP002691">
    <property type="protein sequence ID" value="AEE51501.1"/>
    <property type="molecule type" value="Genomic_DNA"/>
</dbReference>
<dbReference type="InterPro" id="IPR027417">
    <property type="entry name" value="P-loop_NTPase"/>
</dbReference>
<dbReference type="RefSeq" id="WP_013766040.1">
    <property type="nucleotide sequence ID" value="NC_015510.1"/>
</dbReference>
<dbReference type="OrthoDB" id="9813134at2"/>
<evidence type="ECO:0000313" key="2">
    <source>
        <dbReference type="EMBL" id="AEE51501.1"/>
    </source>
</evidence>
<reference key="2">
    <citation type="submission" date="2011-04" db="EMBL/GenBank/DDBJ databases">
        <title>Complete sequence of chromosome of Haliscomenobacter hydrossis DSM 1100.</title>
        <authorList>
            <consortium name="US DOE Joint Genome Institute (JGI-PGF)"/>
            <person name="Lucas S."/>
            <person name="Han J."/>
            <person name="Lapidus A."/>
            <person name="Bruce D."/>
            <person name="Goodwin L."/>
            <person name="Pitluck S."/>
            <person name="Peters L."/>
            <person name="Kyrpides N."/>
            <person name="Mavromatis K."/>
            <person name="Ivanova N."/>
            <person name="Ovchinnikova G."/>
            <person name="Pagani I."/>
            <person name="Daligault H."/>
            <person name="Detter J.C."/>
            <person name="Han C."/>
            <person name="Land M."/>
            <person name="Hauser L."/>
            <person name="Markowitz V."/>
            <person name="Cheng J.-F."/>
            <person name="Hugenholtz P."/>
            <person name="Woyke T."/>
            <person name="Wu D."/>
            <person name="Verbarg S."/>
            <person name="Frueling A."/>
            <person name="Brambilla E."/>
            <person name="Klenk H.-P."/>
            <person name="Eisen J.A."/>
        </authorList>
    </citation>
    <scope>NUCLEOTIDE SEQUENCE</scope>
    <source>
        <strain>DSM 1100</strain>
    </source>
</reference>
<keyword evidence="3" id="KW-1185">Reference proteome</keyword>
<reference evidence="2 3" key="1">
    <citation type="journal article" date="2011" name="Stand. Genomic Sci.">
        <title>Complete genome sequence of Haliscomenobacter hydrossis type strain (O).</title>
        <authorList>
            <consortium name="US DOE Joint Genome Institute (JGI-PGF)"/>
            <person name="Daligault H."/>
            <person name="Lapidus A."/>
            <person name="Zeytun A."/>
            <person name="Nolan M."/>
            <person name="Lucas S."/>
            <person name="Del Rio T.G."/>
            <person name="Tice H."/>
            <person name="Cheng J.F."/>
            <person name="Tapia R."/>
            <person name="Han C."/>
            <person name="Goodwin L."/>
            <person name="Pitluck S."/>
            <person name="Liolios K."/>
            <person name="Pagani I."/>
            <person name="Ivanova N."/>
            <person name="Huntemann M."/>
            <person name="Mavromatis K."/>
            <person name="Mikhailova N."/>
            <person name="Pati A."/>
            <person name="Chen A."/>
            <person name="Palaniappan K."/>
            <person name="Land M."/>
            <person name="Hauser L."/>
            <person name="Brambilla E.M."/>
            <person name="Rohde M."/>
            <person name="Verbarg S."/>
            <person name="Goker M."/>
            <person name="Bristow J."/>
            <person name="Eisen J.A."/>
            <person name="Markowitz V."/>
            <person name="Hugenholtz P."/>
            <person name="Kyrpides N.C."/>
            <person name="Klenk H.P."/>
            <person name="Woyke T."/>
        </authorList>
    </citation>
    <scope>NUCLEOTIDE SEQUENCE [LARGE SCALE GENOMIC DNA]</scope>
    <source>
        <strain evidence="3">ATCC 27775 / DSM 1100 / LMG 10767 / O</strain>
    </source>
</reference>
<dbReference type="HOGENOM" id="CLU_041137_2_0_10"/>